<comment type="caution">
    <text evidence="1">The sequence shown here is derived from an EMBL/GenBank/DDBJ whole genome shotgun (WGS) entry which is preliminary data.</text>
</comment>
<reference evidence="1 2" key="1">
    <citation type="journal article" date="2015" name="Nature">
        <title>rRNA introns, odd ribosomes, and small enigmatic genomes across a large radiation of phyla.</title>
        <authorList>
            <person name="Brown C.T."/>
            <person name="Hug L.A."/>
            <person name="Thomas B.C."/>
            <person name="Sharon I."/>
            <person name="Castelle C.J."/>
            <person name="Singh A."/>
            <person name="Wilkins M.J."/>
            <person name="Williams K.H."/>
            <person name="Banfield J.F."/>
        </authorList>
    </citation>
    <scope>NUCLEOTIDE SEQUENCE [LARGE SCALE GENOMIC DNA]</scope>
</reference>
<dbReference type="EMBL" id="LCBU01000033">
    <property type="protein sequence ID" value="KKS16777.1"/>
    <property type="molecule type" value="Genomic_DNA"/>
</dbReference>
<gene>
    <name evidence="1" type="ORF">UU74_C0033G0009</name>
</gene>
<organism evidence="1 2">
    <name type="scientific">Candidatus Woesebacteria bacterium GW2011_GWA1_41_7</name>
    <dbReference type="NCBI Taxonomy" id="1618556"/>
    <lineage>
        <taxon>Bacteria</taxon>
        <taxon>Candidatus Woeseibacteriota</taxon>
    </lineage>
</organism>
<proteinExistence type="predicted"/>
<evidence type="ECO:0000313" key="2">
    <source>
        <dbReference type="Proteomes" id="UP000033969"/>
    </source>
</evidence>
<evidence type="ECO:0000313" key="1">
    <source>
        <dbReference type="EMBL" id="KKS16777.1"/>
    </source>
</evidence>
<dbReference type="AlphaFoldDB" id="A0A0G0WXB0"/>
<sequence length="56" mass="6225">MKRITMKEVDTYVCKCGNNIDGQGFEPLGGMNECVFECNVCGELVEVVDFEDGDNE</sequence>
<accession>A0A0G0WXB0</accession>
<name>A0A0G0WXB0_9BACT</name>
<protein>
    <submittedName>
        <fullName evidence="1">Uncharacterized protein</fullName>
    </submittedName>
</protein>
<dbReference type="Proteomes" id="UP000033969">
    <property type="component" value="Unassembled WGS sequence"/>
</dbReference>